<accession>E8ZKQ2</accession>
<dbReference type="AlphaFoldDB" id="E8ZKQ2"/>
<reference evidence="1 2" key="1">
    <citation type="journal article" date="2011" name="J. Bacteriol.">
        <title>Complete genome sequence of Mycoplasma haemofelis, a hemotropic mycoplasma.</title>
        <authorList>
            <person name="Barker E.N."/>
            <person name="Helps C.R."/>
            <person name="Peters I.R."/>
            <person name="Darby A.C."/>
            <person name="Radford A.D."/>
            <person name="Tasker S."/>
        </authorList>
    </citation>
    <scope>NUCLEOTIDE SEQUENCE [LARGE SCALE GENOMIC DNA]</scope>
    <source>
        <strain evidence="1 2">Langford 1</strain>
    </source>
</reference>
<dbReference type="HOGENOM" id="CLU_1407423_0_0_14"/>
<dbReference type="OrthoDB" id="9828116at2"/>
<proteinExistence type="predicted"/>
<evidence type="ECO:0000313" key="1">
    <source>
        <dbReference type="EMBL" id="CBY92218.1"/>
    </source>
</evidence>
<sequence>MHKLAGIGMAAGATGATGAGVFYFKPWEKGISVKQGLQRLNRTILDSSSDSRWKVKVHSYNTNISKYPNLKINNKSTITKEDLSSWCSETIGKDNSEDLHNKAKAWCLAPSVKDKLAKEGKSILENLDSKLQTYKNHNTNDNKVIPVTQTENKEKSTLIAEDFKKWCSTYSEVELMEGTDENYDRIVHWCTT</sequence>
<dbReference type="EMBL" id="FR773153">
    <property type="protein sequence ID" value="CBY92218.1"/>
    <property type="molecule type" value="Genomic_DNA"/>
</dbReference>
<gene>
    <name evidence="1" type="ordered locus">HF1_02100</name>
</gene>
<name>E8ZKQ2_MYCHL</name>
<evidence type="ECO:0000313" key="2">
    <source>
        <dbReference type="Proteomes" id="UP000008637"/>
    </source>
</evidence>
<dbReference type="Proteomes" id="UP000008637">
    <property type="component" value="Chromosome"/>
</dbReference>
<organism evidence="1 2">
    <name type="scientific">Mycoplasma haemofelis (strain Langford 1)</name>
    <name type="common">Haemobartonella felis</name>
    <dbReference type="NCBI Taxonomy" id="941640"/>
    <lineage>
        <taxon>Bacteria</taxon>
        <taxon>Bacillati</taxon>
        <taxon>Mycoplasmatota</taxon>
        <taxon>Mollicutes</taxon>
        <taxon>Mycoplasmataceae</taxon>
        <taxon>Mycoplasma</taxon>
    </lineage>
</organism>
<keyword evidence="2" id="KW-1185">Reference proteome</keyword>
<protein>
    <submittedName>
        <fullName evidence="1">Uncharacterized protein</fullName>
    </submittedName>
</protein>
<dbReference type="KEGG" id="mha:HF1_02100"/>